<dbReference type="Proteomes" id="UP000677803">
    <property type="component" value="Unassembled WGS sequence"/>
</dbReference>
<reference evidence="1" key="1">
    <citation type="submission" date="2021-05" db="EMBL/GenBank/DDBJ databases">
        <authorList>
            <person name="Tigano A."/>
        </authorList>
    </citation>
    <scope>NUCLEOTIDE SEQUENCE</scope>
</reference>
<evidence type="ECO:0000313" key="1">
    <source>
        <dbReference type="EMBL" id="CAG5927135.1"/>
    </source>
</evidence>
<dbReference type="AlphaFoldDB" id="A0A8S4AZY1"/>
<evidence type="ECO:0000313" key="2">
    <source>
        <dbReference type="Proteomes" id="UP000677803"/>
    </source>
</evidence>
<dbReference type="EMBL" id="CAJRST010011113">
    <property type="protein sequence ID" value="CAG5927135.1"/>
    <property type="molecule type" value="Genomic_DNA"/>
</dbReference>
<feature type="non-terminal residue" evidence="1">
    <location>
        <position position="1"/>
    </location>
</feature>
<gene>
    <name evidence="1" type="ORF">MMEN_LOCUS11153</name>
</gene>
<name>A0A8S4AZY1_9TELE</name>
<accession>A0A8S4AZY1</accession>
<organism evidence="1 2">
    <name type="scientific">Menidia menidia</name>
    <name type="common">Atlantic silverside</name>
    <dbReference type="NCBI Taxonomy" id="238744"/>
    <lineage>
        <taxon>Eukaryota</taxon>
        <taxon>Metazoa</taxon>
        <taxon>Chordata</taxon>
        <taxon>Craniata</taxon>
        <taxon>Vertebrata</taxon>
        <taxon>Euteleostomi</taxon>
        <taxon>Actinopterygii</taxon>
        <taxon>Neopterygii</taxon>
        <taxon>Teleostei</taxon>
        <taxon>Neoteleostei</taxon>
        <taxon>Acanthomorphata</taxon>
        <taxon>Ovalentaria</taxon>
        <taxon>Atherinomorphae</taxon>
        <taxon>Atheriniformes</taxon>
        <taxon>Atherinopsidae</taxon>
        <taxon>Menidiinae</taxon>
        <taxon>Menidia</taxon>
    </lineage>
</organism>
<comment type="caution">
    <text evidence="1">The sequence shown here is derived from an EMBL/GenBank/DDBJ whole genome shotgun (WGS) entry which is preliminary data.</text>
</comment>
<proteinExistence type="predicted"/>
<sequence>RHGLPHQFRTALLDLRGSLLSVQIETAVLAANPEGAGCVFTSTTTGGENTLDLVYTNIKDAVKAAPHPHLSSSDHLSVMLIPAYRPLLIRAKPTV</sequence>
<keyword evidence="2" id="KW-1185">Reference proteome</keyword>
<protein>
    <submittedName>
        <fullName evidence="1">(Atlantic silverside) hypothetical protein</fullName>
    </submittedName>
</protein>
<feature type="non-terminal residue" evidence="1">
    <location>
        <position position="95"/>
    </location>
</feature>